<comment type="caution">
    <text evidence="2">The sequence shown here is derived from an EMBL/GenBank/DDBJ whole genome shotgun (WGS) entry which is preliminary data.</text>
</comment>
<evidence type="ECO:0000313" key="2">
    <source>
        <dbReference type="EMBL" id="CAL8105266.1"/>
    </source>
</evidence>
<proteinExistence type="predicted"/>
<dbReference type="EMBL" id="CAXLJM020000036">
    <property type="protein sequence ID" value="CAL8105266.1"/>
    <property type="molecule type" value="Genomic_DNA"/>
</dbReference>
<feature type="region of interest" description="Disordered" evidence="1">
    <location>
        <begin position="94"/>
        <end position="126"/>
    </location>
</feature>
<organism evidence="2 3">
    <name type="scientific">Orchesella dallaii</name>
    <dbReference type="NCBI Taxonomy" id="48710"/>
    <lineage>
        <taxon>Eukaryota</taxon>
        <taxon>Metazoa</taxon>
        <taxon>Ecdysozoa</taxon>
        <taxon>Arthropoda</taxon>
        <taxon>Hexapoda</taxon>
        <taxon>Collembola</taxon>
        <taxon>Entomobryomorpha</taxon>
        <taxon>Entomobryoidea</taxon>
        <taxon>Orchesellidae</taxon>
        <taxon>Orchesellinae</taxon>
        <taxon>Orchesella</taxon>
    </lineage>
</organism>
<keyword evidence="3" id="KW-1185">Reference proteome</keyword>
<sequence length="251" mass="26803">MAEAPKRGSSSDSGKGTEYNRISKYLTGKRLRKVQEFLRIFKANPQVYPDYQTDAWINALLAHMNDPTILRSHMKHWMRTHFIFKLFHRNNRSLCNPPQQDRNTNSPSGSEDRKPNVQVQSTPTTSAGALAEITSTGAFPGTSSTVYAGASAGTSTVISFTEASVNTAVTFVETACDGTSFAMTYKVTPAGIIGTSTSVDAIHSITTVDTACAGTFGGINSVIASAATTCSDVTSTCTTSTTAANTYLELK</sequence>
<gene>
    <name evidence="2" type="ORF">ODALV1_LOCUS12006</name>
</gene>
<dbReference type="Proteomes" id="UP001642540">
    <property type="component" value="Unassembled WGS sequence"/>
</dbReference>
<accession>A0ABP1QK77</accession>
<evidence type="ECO:0000256" key="1">
    <source>
        <dbReference type="SAM" id="MobiDB-lite"/>
    </source>
</evidence>
<reference evidence="2 3" key="1">
    <citation type="submission" date="2024-08" db="EMBL/GenBank/DDBJ databases">
        <authorList>
            <person name="Cucini C."/>
            <person name="Frati F."/>
        </authorList>
    </citation>
    <scope>NUCLEOTIDE SEQUENCE [LARGE SCALE GENOMIC DNA]</scope>
</reference>
<feature type="compositionally biased region" description="Polar residues" evidence="1">
    <location>
        <begin position="94"/>
        <end position="109"/>
    </location>
</feature>
<name>A0ABP1QK77_9HEXA</name>
<protein>
    <submittedName>
        <fullName evidence="2">Uncharacterized protein</fullName>
    </submittedName>
</protein>
<feature type="compositionally biased region" description="Polar residues" evidence="1">
    <location>
        <begin position="117"/>
        <end position="126"/>
    </location>
</feature>
<evidence type="ECO:0000313" key="3">
    <source>
        <dbReference type="Proteomes" id="UP001642540"/>
    </source>
</evidence>